<evidence type="ECO:0000313" key="1">
    <source>
        <dbReference type="EMBL" id="CAD9658525.1"/>
    </source>
</evidence>
<organism evidence="1">
    <name type="scientific">Eucampia antarctica</name>
    <dbReference type="NCBI Taxonomy" id="49252"/>
    <lineage>
        <taxon>Eukaryota</taxon>
        <taxon>Sar</taxon>
        <taxon>Stramenopiles</taxon>
        <taxon>Ochrophyta</taxon>
        <taxon>Bacillariophyta</taxon>
        <taxon>Mediophyceae</taxon>
        <taxon>Biddulphiophycidae</taxon>
        <taxon>Hemiaulales</taxon>
        <taxon>Hemiaulaceae</taxon>
        <taxon>Eucampia</taxon>
    </lineage>
</organism>
<dbReference type="EMBL" id="HBHI01004645">
    <property type="protein sequence ID" value="CAD9658525.1"/>
    <property type="molecule type" value="Transcribed_RNA"/>
</dbReference>
<accession>A0A7S2R224</accession>
<sequence length="637" mass="72254">MGRQEAIDVIQELKTNVSRELASRLLTRDIIRNPEHKGLIKRSLVKAQATTTKRTAITFEQQFRWHKVMNSTIDFMRENNRGVCNLSGKSFGEVLPHFILGGDEACFIGSQDRNCKVIGSADIKKQEKSISDCRAPITAYRTGTAAGDQGPTMFVMKGKTVKRGYSSKFLSDHGASPGSHVIMTENAFMTTEAWEQMTPLLIEGYRKVNKYVEANPQWYMVEILDGFCAHHNSYLAMAARHSNKIISVKEEGDSSHVNQAYDNLVARNDKKTTSSCLGFLRNFRYHHGAVLDQWNLIHVVLCALRETTAQTWKQSFENCNLNPHTRVSFPEWCKRIEPFLKKGGTFKTDLPIEQYCLLPAYWHGTSPVDKKKIYETIQSCNGQFTVECVKKLETKNYIRSKDLHRVRACYELALEFPEHLNLGCPTEIDPSVNPTSAIVDEAMAGTKKINANLNTFLLKPDGMRGEELFNHMIKFRNRRYCNDDMVMTSSASLAIDIDKTQKSIIRPTTRDHVEKSVINCASGDGARLKLAKRKLTSLSYLQGESGVQNDPKRLRRMKNQLELTASMAEIKRVQKVHEQSELLTLKIKYNEGAPAAAKKHIESKNTTKVDICCLMFSAFGKFHKKEAHSKKELEELL</sequence>
<reference evidence="1" key="1">
    <citation type="submission" date="2021-01" db="EMBL/GenBank/DDBJ databases">
        <authorList>
            <person name="Corre E."/>
            <person name="Pelletier E."/>
            <person name="Niang G."/>
            <person name="Scheremetjew M."/>
            <person name="Finn R."/>
            <person name="Kale V."/>
            <person name="Holt S."/>
            <person name="Cochrane G."/>
            <person name="Meng A."/>
            <person name="Brown T."/>
            <person name="Cohen L."/>
        </authorList>
    </citation>
    <scope>NUCLEOTIDE SEQUENCE</scope>
    <source>
        <strain evidence="1">CCMP1452</strain>
    </source>
</reference>
<name>A0A7S2R224_9STRA</name>
<protein>
    <submittedName>
        <fullName evidence="1">Uncharacterized protein</fullName>
    </submittedName>
</protein>
<dbReference type="AlphaFoldDB" id="A0A7S2R224"/>
<proteinExistence type="predicted"/>
<gene>
    <name evidence="1" type="ORF">EANT1437_LOCUS2327</name>
</gene>